<sequence>MPLLSPDPSNKDAEPFVEVDPTGRYGRYGDLLGAGSVKKVFRAFDQEEGREMAWNQVLLRRFSDDKEMIDRLYTEVLLLRTLNNENIIAAFSSWTDLESMTLNFLTEVCTSGNLREYRRKHRHISIKALKKWLRQILSGLEYLHSHEPCIIHRDLNCSNVFISGNVGEVKIGDLGLAAMVGKDRIAHSILGTPEFMAPEVYDENYTEMVDIYAFGMCVLELVTLEMPYSECDSVVKIYKKVTSGVKPQAMNKVRDWR</sequence>
<dbReference type="PROSITE" id="PS50011">
    <property type="entry name" value="PROTEIN_KINASE_DOM"/>
    <property type="match status" value="1"/>
</dbReference>
<dbReference type="PANTHER" id="PTHR13902">
    <property type="entry name" value="SERINE/THREONINE-PROTEIN KINASE WNK WITH NO LYSINE -RELATED"/>
    <property type="match status" value="1"/>
</dbReference>
<evidence type="ECO:0000256" key="8">
    <source>
        <dbReference type="ARBA" id="ARBA00048679"/>
    </source>
</evidence>
<protein>
    <recommendedName>
        <fullName evidence="1">non-specific serine/threonine protein kinase</fullName>
        <ecNumber evidence="1">2.7.11.1</ecNumber>
    </recommendedName>
</protein>
<evidence type="ECO:0000256" key="2">
    <source>
        <dbReference type="ARBA" id="ARBA00022527"/>
    </source>
</evidence>
<proteinExistence type="predicted"/>
<evidence type="ECO:0000256" key="5">
    <source>
        <dbReference type="ARBA" id="ARBA00022777"/>
    </source>
</evidence>
<dbReference type="Gene3D" id="1.10.510.10">
    <property type="entry name" value="Transferase(Phosphotransferase) domain 1"/>
    <property type="match status" value="1"/>
</dbReference>
<dbReference type="FunFam" id="3.30.200.20:FF:000075">
    <property type="entry name" value="Probable serine/threonine-protein kinase WNK1"/>
    <property type="match status" value="1"/>
</dbReference>
<keyword evidence="6" id="KW-0067">ATP-binding</keyword>
<keyword evidence="3" id="KW-0808">Transferase</keyword>
<dbReference type="Proteomes" id="UP000516437">
    <property type="component" value="Chromosome 2"/>
</dbReference>
<evidence type="ECO:0000256" key="4">
    <source>
        <dbReference type="ARBA" id="ARBA00022741"/>
    </source>
</evidence>
<dbReference type="EC" id="2.7.11.1" evidence="1"/>
<evidence type="ECO:0000313" key="10">
    <source>
        <dbReference type="EMBL" id="KAB1224616.1"/>
    </source>
</evidence>
<dbReference type="GO" id="GO:0004674">
    <property type="term" value="F:protein serine/threonine kinase activity"/>
    <property type="evidence" value="ECO:0007669"/>
    <property type="project" value="UniProtKB-KW"/>
</dbReference>
<evidence type="ECO:0000259" key="9">
    <source>
        <dbReference type="PROSITE" id="PS50011"/>
    </source>
</evidence>
<evidence type="ECO:0000256" key="6">
    <source>
        <dbReference type="ARBA" id="ARBA00022840"/>
    </source>
</evidence>
<dbReference type="Gene3D" id="3.30.200.20">
    <property type="entry name" value="Phosphorylase Kinase, domain 1"/>
    <property type="match status" value="1"/>
</dbReference>
<dbReference type="InterPro" id="IPR011009">
    <property type="entry name" value="Kinase-like_dom_sf"/>
</dbReference>
<comment type="catalytic activity">
    <reaction evidence="8">
        <text>L-seryl-[protein] + ATP = O-phospho-L-seryl-[protein] + ADP + H(+)</text>
        <dbReference type="Rhea" id="RHEA:17989"/>
        <dbReference type="Rhea" id="RHEA-COMP:9863"/>
        <dbReference type="Rhea" id="RHEA-COMP:11604"/>
        <dbReference type="ChEBI" id="CHEBI:15378"/>
        <dbReference type="ChEBI" id="CHEBI:29999"/>
        <dbReference type="ChEBI" id="CHEBI:30616"/>
        <dbReference type="ChEBI" id="CHEBI:83421"/>
        <dbReference type="ChEBI" id="CHEBI:456216"/>
        <dbReference type="EC" id="2.7.11.1"/>
    </reaction>
</comment>
<evidence type="ECO:0000256" key="3">
    <source>
        <dbReference type="ARBA" id="ARBA00022679"/>
    </source>
</evidence>
<keyword evidence="5 10" id="KW-0418">Kinase</keyword>
<name>A0A6A1WJH6_9ROSI</name>
<evidence type="ECO:0000256" key="7">
    <source>
        <dbReference type="ARBA" id="ARBA00047899"/>
    </source>
</evidence>
<dbReference type="SUPFAM" id="SSF56112">
    <property type="entry name" value="Protein kinase-like (PK-like)"/>
    <property type="match status" value="1"/>
</dbReference>
<feature type="domain" description="Protein kinase" evidence="9">
    <location>
        <begin position="26"/>
        <end position="257"/>
    </location>
</feature>
<reference evidence="10 11" key="1">
    <citation type="journal article" date="2019" name="Plant Biotechnol. J.">
        <title>The red bayberry genome and genetic basis of sex determination.</title>
        <authorList>
            <person name="Jia H.M."/>
            <person name="Jia H.J."/>
            <person name="Cai Q.L."/>
            <person name="Wang Y."/>
            <person name="Zhao H.B."/>
            <person name="Yang W.F."/>
            <person name="Wang G.Y."/>
            <person name="Li Y.H."/>
            <person name="Zhan D.L."/>
            <person name="Shen Y.T."/>
            <person name="Niu Q.F."/>
            <person name="Chang L."/>
            <person name="Qiu J."/>
            <person name="Zhao L."/>
            <person name="Xie H.B."/>
            <person name="Fu W.Y."/>
            <person name="Jin J."/>
            <person name="Li X.W."/>
            <person name="Jiao Y."/>
            <person name="Zhou C.C."/>
            <person name="Tu T."/>
            <person name="Chai C.Y."/>
            <person name="Gao J.L."/>
            <person name="Fan L.J."/>
            <person name="van de Weg E."/>
            <person name="Wang J.Y."/>
            <person name="Gao Z.S."/>
        </authorList>
    </citation>
    <scope>NUCLEOTIDE SEQUENCE [LARGE SCALE GENOMIC DNA]</scope>
    <source>
        <tissue evidence="10">Leaves</tissue>
    </source>
</reference>
<dbReference type="InterPro" id="IPR050588">
    <property type="entry name" value="WNK_Ser-Thr_kinase"/>
</dbReference>
<evidence type="ECO:0000256" key="1">
    <source>
        <dbReference type="ARBA" id="ARBA00012513"/>
    </source>
</evidence>
<accession>A0A6A1WJH6</accession>
<evidence type="ECO:0000313" key="11">
    <source>
        <dbReference type="Proteomes" id="UP000516437"/>
    </source>
</evidence>
<keyword evidence="11" id="KW-1185">Reference proteome</keyword>
<organism evidence="10 11">
    <name type="scientific">Morella rubra</name>
    <name type="common">Chinese bayberry</name>
    <dbReference type="NCBI Taxonomy" id="262757"/>
    <lineage>
        <taxon>Eukaryota</taxon>
        <taxon>Viridiplantae</taxon>
        <taxon>Streptophyta</taxon>
        <taxon>Embryophyta</taxon>
        <taxon>Tracheophyta</taxon>
        <taxon>Spermatophyta</taxon>
        <taxon>Magnoliopsida</taxon>
        <taxon>eudicotyledons</taxon>
        <taxon>Gunneridae</taxon>
        <taxon>Pentapetalae</taxon>
        <taxon>rosids</taxon>
        <taxon>fabids</taxon>
        <taxon>Fagales</taxon>
        <taxon>Myricaceae</taxon>
        <taxon>Morella</taxon>
    </lineage>
</organism>
<comment type="catalytic activity">
    <reaction evidence="7">
        <text>L-threonyl-[protein] + ATP = O-phospho-L-threonyl-[protein] + ADP + H(+)</text>
        <dbReference type="Rhea" id="RHEA:46608"/>
        <dbReference type="Rhea" id="RHEA-COMP:11060"/>
        <dbReference type="Rhea" id="RHEA-COMP:11605"/>
        <dbReference type="ChEBI" id="CHEBI:15378"/>
        <dbReference type="ChEBI" id="CHEBI:30013"/>
        <dbReference type="ChEBI" id="CHEBI:30616"/>
        <dbReference type="ChEBI" id="CHEBI:61977"/>
        <dbReference type="ChEBI" id="CHEBI:456216"/>
        <dbReference type="EC" id="2.7.11.1"/>
    </reaction>
</comment>
<dbReference type="OrthoDB" id="4062651at2759"/>
<dbReference type="Pfam" id="PF00069">
    <property type="entry name" value="Pkinase"/>
    <property type="match status" value="1"/>
</dbReference>
<keyword evidence="2" id="KW-0723">Serine/threonine-protein kinase</keyword>
<dbReference type="EMBL" id="RXIC02000020">
    <property type="protein sequence ID" value="KAB1224616.1"/>
    <property type="molecule type" value="Genomic_DNA"/>
</dbReference>
<keyword evidence="4" id="KW-0547">Nucleotide-binding</keyword>
<dbReference type="InterPro" id="IPR000719">
    <property type="entry name" value="Prot_kinase_dom"/>
</dbReference>
<gene>
    <name evidence="10" type="ORF">CJ030_MR2G009975</name>
</gene>
<comment type="caution">
    <text evidence="10">The sequence shown here is derived from an EMBL/GenBank/DDBJ whole genome shotgun (WGS) entry which is preliminary data.</text>
</comment>
<dbReference type="GO" id="GO:0005524">
    <property type="term" value="F:ATP binding"/>
    <property type="evidence" value="ECO:0007669"/>
    <property type="project" value="UniProtKB-KW"/>
</dbReference>
<dbReference type="AlphaFoldDB" id="A0A6A1WJH6"/>